<organism evidence="3 4">
    <name type="scientific">Thalassotalea mangrovi</name>
    <dbReference type="NCBI Taxonomy" id="2572245"/>
    <lineage>
        <taxon>Bacteria</taxon>
        <taxon>Pseudomonadati</taxon>
        <taxon>Pseudomonadota</taxon>
        <taxon>Gammaproteobacteria</taxon>
        <taxon>Alteromonadales</taxon>
        <taxon>Colwelliaceae</taxon>
        <taxon>Thalassotalea</taxon>
    </lineage>
</organism>
<dbReference type="EMBL" id="SWDB01000040">
    <property type="protein sequence ID" value="TKB43269.1"/>
    <property type="molecule type" value="Genomic_DNA"/>
</dbReference>
<accession>A0A4U1B1Y0</accession>
<dbReference type="Proteomes" id="UP000307999">
    <property type="component" value="Unassembled WGS sequence"/>
</dbReference>
<sequence>MSKVRLELSKLGEQTIAHMIIDRADKHNAMNQAMWGQFEEYCLQLQQEIKPRVAVVSAVGDLAFCSGADIKELQAHIDDSEWMQINNEVVQRAQLAIEQLSCPTIAAINGHCVGGGMGIALACDFRIAASDACFAITPAKLGLLYSLEDTRRLVDALGSAKARELLFTGKSIDCSTAMRWGLLTECVTGEQLTPRVDALVMQLCAASRTSIEGMKLTLGFLCGRTIASESEIRQLFDQAFTGRDFIQASLAFKNNRQVDFN</sequence>
<dbReference type="PANTHER" id="PTHR11941">
    <property type="entry name" value="ENOYL-COA HYDRATASE-RELATED"/>
    <property type="match status" value="1"/>
</dbReference>
<dbReference type="InterPro" id="IPR001753">
    <property type="entry name" value="Enoyl-CoA_hydra/iso"/>
</dbReference>
<comment type="caution">
    <text evidence="3">The sequence shown here is derived from an EMBL/GenBank/DDBJ whole genome shotgun (WGS) entry which is preliminary data.</text>
</comment>
<dbReference type="Pfam" id="PF00378">
    <property type="entry name" value="ECH_1"/>
    <property type="match status" value="1"/>
</dbReference>
<dbReference type="OrthoDB" id="9775794at2"/>
<evidence type="ECO:0000256" key="1">
    <source>
        <dbReference type="ARBA" id="ARBA00005254"/>
    </source>
</evidence>
<name>A0A4U1B1Y0_9GAMM</name>
<dbReference type="CDD" id="cd06558">
    <property type="entry name" value="crotonase-like"/>
    <property type="match status" value="1"/>
</dbReference>
<reference evidence="3 4" key="1">
    <citation type="submission" date="2019-04" db="EMBL/GenBank/DDBJ databases">
        <title>Thalassotalea guangxiensis sp. nov., isolated from sediment of the coastal wetland.</title>
        <authorList>
            <person name="Zheng S."/>
            <person name="Zhang D."/>
        </authorList>
    </citation>
    <scope>NUCLEOTIDE SEQUENCE [LARGE SCALE GENOMIC DNA]</scope>
    <source>
        <strain evidence="3 4">ZS-4</strain>
    </source>
</reference>
<dbReference type="PROSITE" id="PS00166">
    <property type="entry name" value="ENOYL_COA_HYDRATASE"/>
    <property type="match status" value="1"/>
</dbReference>
<dbReference type="InterPro" id="IPR029045">
    <property type="entry name" value="ClpP/crotonase-like_dom_sf"/>
</dbReference>
<evidence type="ECO:0000313" key="3">
    <source>
        <dbReference type="EMBL" id="TKB43269.1"/>
    </source>
</evidence>
<evidence type="ECO:0000313" key="4">
    <source>
        <dbReference type="Proteomes" id="UP000307999"/>
    </source>
</evidence>
<dbReference type="RefSeq" id="WP_136737180.1">
    <property type="nucleotide sequence ID" value="NZ_SWDB01000040.1"/>
</dbReference>
<gene>
    <name evidence="3" type="ORF">E8M12_15515</name>
</gene>
<keyword evidence="3" id="KW-0413">Isomerase</keyword>
<evidence type="ECO:0000256" key="2">
    <source>
        <dbReference type="RuleBase" id="RU003707"/>
    </source>
</evidence>
<dbReference type="AlphaFoldDB" id="A0A4U1B1Y0"/>
<protein>
    <submittedName>
        <fullName evidence="3">Enoyl-CoA hydratase/isomerase family protein</fullName>
    </submittedName>
</protein>
<keyword evidence="4" id="KW-1185">Reference proteome</keyword>
<dbReference type="SUPFAM" id="SSF52096">
    <property type="entry name" value="ClpP/crotonase"/>
    <property type="match status" value="1"/>
</dbReference>
<dbReference type="GO" id="GO:0016853">
    <property type="term" value="F:isomerase activity"/>
    <property type="evidence" value="ECO:0007669"/>
    <property type="project" value="UniProtKB-KW"/>
</dbReference>
<dbReference type="PANTHER" id="PTHR11941:SF54">
    <property type="entry name" value="ENOYL-COA HYDRATASE, MITOCHONDRIAL"/>
    <property type="match status" value="1"/>
</dbReference>
<dbReference type="InterPro" id="IPR018376">
    <property type="entry name" value="Enoyl-CoA_hyd/isom_CS"/>
</dbReference>
<comment type="similarity">
    <text evidence="1 2">Belongs to the enoyl-CoA hydratase/isomerase family.</text>
</comment>
<proteinExistence type="inferred from homology"/>
<dbReference type="Gene3D" id="3.90.226.10">
    <property type="entry name" value="2-enoyl-CoA Hydratase, Chain A, domain 1"/>
    <property type="match status" value="1"/>
</dbReference>
<dbReference type="GO" id="GO:0006635">
    <property type="term" value="P:fatty acid beta-oxidation"/>
    <property type="evidence" value="ECO:0007669"/>
    <property type="project" value="TreeGrafter"/>
</dbReference>